<accession>A0A1H6H009</accession>
<proteinExistence type="predicted"/>
<dbReference type="EMBL" id="FNWQ01000001">
    <property type="protein sequence ID" value="SEH27600.1"/>
    <property type="molecule type" value="Genomic_DNA"/>
</dbReference>
<gene>
    <name evidence="1" type="ORF">SAMN05421593_0388</name>
</gene>
<evidence type="ECO:0008006" key="3">
    <source>
        <dbReference type="Google" id="ProtNLM"/>
    </source>
</evidence>
<organism evidence="1 2">
    <name type="scientific">Chryseobacterium culicis</name>
    <dbReference type="NCBI Taxonomy" id="680127"/>
    <lineage>
        <taxon>Bacteria</taxon>
        <taxon>Pseudomonadati</taxon>
        <taxon>Bacteroidota</taxon>
        <taxon>Flavobacteriia</taxon>
        <taxon>Flavobacteriales</taxon>
        <taxon>Weeksellaceae</taxon>
        <taxon>Chryseobacterium group</taxon>
        <taxon>Chryseobacterium</taxon>
    </lineage>
</organism>
<dbReference type="RefSeq" id="WP_167358358.1">
    <property type="nucleotide sequence ID" value="NZ_DALZIY010000001.1"/>
</dbReference>
<dbReference type="Proteomes" id="UP000198561">
    <property type="component" value="Unassembled WGS sequence"/>
</dbReference>
<evidence type="ECO:0000313" key="2">
    <source>
        <dbReference type="Proteomes" id="UP000198561"/>
    </source>
</evidence>
<protein>
    <recommendedName>
        <fullName evidence="3">Natural product</fullName>
    </recommendedName>
</protein>
<reference evidence="1 2" key="1">
    <citation type="submission" date="2016-10" db="EMBL/GenBank/DDBJ databases">
        <authorList>
            <person name="de Groot N.N."/>
        </authorList>
    </citation>
    <scope>NUCLEOTIDE SEQUENCE [LARGE SCALE GENOMIC DNA]</scope>
    <source>
        <strain evidence="1 2">DSM 23031</strain>
    </source>
</reference>
<name>A0A1H6H009_CHRCI</name>
<sequence>MKTNKEFKVKKLNRQELKILKAGDISRGRVCCTSNEDGQCCEWAKDIWYCQYIYC</sequence>
<dbReference type="AlphaFoldDB" id="A0A1H6H009"/>
<evidence type="ECO:0000313" key="1">
    <source>
        <dbReference type="EMBL" id="SEH27600.1"/>
    </source>
</evidence>